<dbReference type="GO" id="GO:0005737">
    <property type="term" value="C:cytoplasm"/>
    <property type="evidence" value="ECO:0007669"/>
    <property type="project" value="UniProtKB-SubCell"/>
</dbReference>
<dbReference type="GO" id="GO:0006207">
    <property type="term" value="P:'de novo' pyrimidine nucleobase biosynthetic process"/>
    <property type="evidence" value="ECO:0007669"/>
    <property type="project" value="InterPro"/>
</dbReference>
<dbReference type="PIRSF" id="PIRSF000164">
    <property type="entry name" value="DHO_oxidase"/>
    <property type="match status" value="1"/>
</dbReference>
<feature type="binding site" evidence="10">
    <location>
        <position position="163"/>
    </location>
    <ligand>
        <name>FMN</name>
        <dbReference type="ChEBI" id="CHEBI:58210"/>
    </ligand>
</feature>
<dbReference type="NCBIfam" id="NF005574">
    <property type="entry name" value="PRK07259.1"/>
    <property type="match status" value="1"/>
</dbReference>
<evidence type="ECO:0000313" key="12">
    <source>
        <dbReference type="EMBL" id="KXA95701.1"/>
    </source>
</evidence>
<evidence type="ECO:0000256" key="1">
    <source>
        <dbReference type="ARBA" id="ARBA00004496"/>
    </source>
</evidence>
<feature type="domain" description="Dihydroorotate dehydrogenase catalytic" evidence="11">
    <location>
        <begin position="6"/>
        <end position="285"/>
    </location>
</feature>
<dbReference type="Pfam" id="PF01180">
    <property type="entry name" value="DHO_dh"/>
    <property type="match status" value="1"/>
</dbReference>
<reference evidence="12 13" key="1">
    <citation type="journal article" date="2016" name="Sci. Rep.">
        <title>Metabolic traits of an uncultured archaeal lineage -MSBL1- from brine pools of the Red Sea.</title>
        <authorList>
            <person name="Mwirichia R."/>
            <person name="Alam I."/>
            <person name="Rashid M."/>
            <person name="Vinu M."/>
            <person name="Ba-Alawi W."/>
            <person name="Anthony Kamau A."/>
            <person name="Kamanda Ngugi D."/>
            <person name="Goker M."/>
            <person name="Klenk H.P."/>
            <person name="Bajic V."/>
            <person name="Stingl U."/>
        </authorList>
    </citation>
    <scope>NUCLEOTIDE SEQUENCE [LARGE SCALE GENOMIC DNA]</scope>
    <source>
        <strain evidence="12">SCGC-AAA259E19</strain>
    </source>
</reference>
<feature type="binding site" evidence="10">
    <location>
        <begin position="192"/>
        <end position="193"/>
    </location>
    <ligand>
        <name>substrate</name>
    </ligand>
</feature>
<comment type="subunit">
    <text evidence="4">Heterotetramer of 2 PyrK and 2 PyrD type B subunits.</text>
</comment>
<name>A0A133UNG1_9EURY</name>
<feature type="binding site" evidence="10">
    <location>
        <begin position="71"/>
        <end position="75"/>
    </location>
    <ligand>
        <name>substrate</name>
    </ligand>
</feature>
<dbReference type="NCBIfam" id="TIGR01037">
    <property type="entry name" value="pyrD_sub1_fam"/>
    <property type="match status" value="1"/>
</dbReference>
<dbReference type="GO" id="GO:0044205">
    <property type="term" value="P:'de novo' UMP biosynthetic process"/>
    <property type="evidence" value="ECO:0007669"/>
    <property type="project" value="UniProtKB-UniRule"/>
</dbReference>
<protein>
    <recommendedName>
        <fullName evidence="10">Dihydroorotate dehydrogenase</fullName>
        <shortName evidence="10">DHOD</shortName>
        <shortName evidence="10">DHODase</shortName>
        <shortName evidence="10">DHOdehase</shortName>
        <ecNumber evidence="10">1.3.-.-</ecNumber>
    </recommendedName>
</protein>
<dbReference type="EMBL" id="LHXO01000008">
    <property type="protein sequence ID" value="KXA95701.1"/>
    <property type="molecule type" value="Genomic_DNA"/>
</dbReference>
<organism evidence="12 13">
    <name type="scientific">candidate division MSBL1 archaeon SCGC-AAA259E19</name>
    <dbReference type="NCBI Taxonomy" id="1698264"/>
    <lineage>
        <taxon>Archaea</taxon>
        <taxon>Methanobacteriati</taxon>
        <taxon>Methanobacteriota</taxon>
        <taxon>candidate division MSBL1</taxon>
    </lineage>
</organism>
<dbReference type="InterPro" id="IPR033888">
    <property type="entry name" value="DHOD_1B"/>
</dbReference>
<dbReference type="Gene3D" id="3.20.20.70">
    <property type="entry name" value="Aldolase class I"/>
    <property type="match status" value="1"/>
</dbReference>
<comment type="subcellular location">
    <subcellularLocation>
        <location evidence="1 10">Cytoplasm</location>
    </subcellularLocation>
</comment>
<evidence type="ECO:0000256" key="10">
    <source>
        <dbReference type="HAMAP-Rule" id="MF_00224"/>
    </source>
</evidence>
<dbReference type="PROSITE" id="PS00911">
    <property type="entry name" value="DHODEHASE_1"/>
    <property type="match status" value="1"/>
</dbReference>
<evidence type="ECO:0000256" key="3">
    <source>
        <dbReference type="ARBA" id="ARBA00008008"/>
    </source>
</evidence>
<keyword evidence="5 10" id="KW-0963">Cytoplasm</keyword>
<dbReference type="InterPro" id="IPR049622">
    <property type="entry name" value="Dihydroorotate_DH_I"/>
</dbReference>
<dbReference type="FunFam" id="3.20.20.70:FF:000027">
    <property type="entry name" value="Dihydropyrimidine dehydrogenase [NADP(+)]"/>
    <property type="match status" value="1"/>
</dbReference>
<keyword evidence="7 10" id="KW-0288">FMN</keyword>
<gene>
    <name evidence="10" type="primary">pyrD</name>
    <name evidence="12" type="ORF">AKJ65_01060</name>
</gene>
<keyword evidence="13" id="KW-1185">Reference proteome</keyword>
<dbReference type="InterPro" id="IPR013785">
    <property type="entry name" value="Aldolase_TIM"/>
</dbReference>
<dbReference type="InterPro" id="IPR001295">
    <property type="entry name" value="Dihydroorotate_DH_CS"/>
</dbReference>
<evidence type="ECO:0000256" key="4">
    <source>
        <dbReference type="ARBA" id="ARBA00011669"/>
    </source>
</evidence>
<feature type="binding site" evidence="10">
    <location>
        <begin position="243"/>
        <end position="244"/>
    </location>
    <ligand>
        <name>FMN</name>
        <dbReference type="ChEBI" id="CHEBI:58210"/>
    </ligand>
</feature>
<dbReference type="InterPro" id="IPR005720">
    <property type="entry name" value="Dihydroorotate_DH_cat"/>
</dbReference>
<evidence type="ECO:0000256" key="5">
    <source>
        <dbReference type="ARBA" id="ARBA00022490"/>
    </source>
</evidence>
<comment type="cofactor">
    <cofactor evidence="10">
        <name>FMN</name>
        <dbReference type="ChEBI" id="CHEBI:58210"/>
    </cofactor>
    <text evidence="10">Binds 1 FMN per subunit.</text>
</comment>
<feature type="binding site" evidence="10">
    <location>
        <position position="217"/>
    </location>
    <ligand>
        <name>FMN</name>
        <dbReference type="ChEBI" id="CHEBI:58210"/>
    </ligand>
</feature>
<evidence type="ECO:0000256" key="2">
    <source>
        <dbReference type="ARBA" id="ARBA00004725"/>
    </source>
</evidence>
<dbReference type="InterPro" id="IPR024920">
    <property type="entry name" value="Dihydroorotate_DH_1"/>
</dbReference>
<dbReference type="AlphaFoldDB" id="A0A133UNG1"/>
<evidence type="ECO:0000256" key="8">
    <source>
        <dbReference type="ARBA" id="ARBA00022975"/>
    </source>
</evidence>
<dbReference type="InterPro" id="IPR012135">
    <property type="entry name" value="Dihydroorotate_DH_1_2"/>
</dbReference>
<feature type="active site" description="Nucleophile" evidence="10">
    <location>
        <position position="130"/>
    </location>
</feature>
<feature type="binding site" evidence="10">
    <location>
        <begin position="265"/>
        <end position="266"/>
    </location>
    <ligand>
        <name>FMN</name>
        <dbReference type="ChEBI" id="CHEBI:58210"/>
    </ligand>
</feature>
<feature type="binding site" evidence="10">
    <location>
        <begin position="47"/>
        <end position="48"/>
    </location>
    <ligand>
        <name>FMN</name>
        <dbReference type="ChEBI" id="CHEBI:58210"/>
    </ligand>
</feature>
<dbReference type="PANTHER" id="PTHR48109">
    <property type="entry name" value="DIHYDROOROTATE DEHYDROGENASE (QUINONE), MITOCHONDRIAL-RELATED"/>
    <property type="match status" value="1"/>
</dbReference>
<keyword evidence="9 10" id="KW-0560">Oxidoreductase</keyword>
<evidence type="ECO:0000256" key="6">
    <source>
        <dbReference type="ARBA" id="ARBA00022630"/>
    </source>
</evidence>
<comment type="caution">
    <text evidence="12">The sequence shown here is derived from an EMBL/GenBank/DDBJ whole genome shotgun (WGS) entry which is preliminary data.</text>
</comment>
<feature type="binding site" evidence="10">
    <location>
        <position position="127"/>
    </location>
    <ligand>
        <name>substrate</name>
    </ligand>
</feature>
<dbReference type="HAMAP" id="MF_00224">
    <property type="entry name" value="DHO_dh_type1"/>
    <property type="match status" value="1"/>
</dbReference>
<sequence>MQKENLHVHLGDLHLRNPTLLAAGIMGLTGASLKRVWDSGAGGVITKSVSKEAREGYSGPRVVETPCGLINSMGLPNPGIESMLEEIKIAKDSGGLVIGSIFGNEVKEFAELAGKIDKVGADAIELNLSCPHAENLSTIGQNPKLTKKVIEACKDSEIPIWVKLPGNTHIPNLIEVAKSAEKAGADAIVLTNTLPAMSIDVTSERPILGNITGGLSGPAIKPIGLRLVYEVYEKVDIPIIGAGGVESGKDMIEYILAGASAVEIGTGIMKRDLDVFKKVCEEASTFLDERKVKDLVGSAHKN</sequence>
<comment type="function">
    <text evidence="10">Catalyzes the conversion of dihydroorotate to orotate.</text>
</comment>
<keyword evidence="6 10" id="KW-0285">Flavoprotein</keyword>
<feature type="binding site" evidence="10">
    <location>
        <position position="47"/>
    </location>
    <ligand>
        <name>substrate</name>
    </ligand>
</feature>
<dbReference type="UniPathway" id="UPA00070"/>
<dbReference type="Proteomes" id="UP000070284">
    <property type="component" value="Unassembled WGS sequence"/>
</dbReference>
<feature type="binding site" evidence="10">
    <location>
        <position position="127"/>
    </location>
    <ligand>
        <name>FMN</name>
        <dbReference type="ChEBI" id="CHEBI:58210"/>
    </ligand>
</feature>
<evidence type="ECO:0000256" key="9">
    <source>
        <dbReference type="ARBA" id="ARBA00023002"/>
    </source>
</evidence>
<evidence type="ECO:0000256" key="7">
    <source>
        <dbReference type="ARBA" id="ARBA00022643"/>
    </source>
</evidence>
<proteinExistence type="inferred from homology"/>
<dbReference type="SUPFAM" id="SSF51395">
    <property type="entry name" value="FMN-linked oxidoreductases"/>
    <property type="match status" value="1"/>
</dbReference>
<accession>A0A133UNG1</accession>
<dbReference type="GO" id="GO:0004152">
    <property type="term" value="F:dihydroorotate dehydrogenase activity"/>
    <property type="evidence" value="ECO:0007669"/>
    <property type="project" value="UniProtKB-UniRule"/>
</dbReference>
<comment type="pathway">
    <text evidence="2 10">Pyrimidine metabolism; UMP biosynthesis via de novo pathway.</text>
</comment>
<comment type="similarity">
    <text evidence="3 10">Belongs to the dihydroorotate dehydrogenase family. Type 1 subfamily.</text>
</comment>
<keyword evidence="8 10" id="KW-0665">Pyrimidine biosynthesis</keyword>
<comment type="caution">
    <text evidence="10">Lacks conserved residue(s) required for the propagation of feature annotation.</text>
</comment>
<evidence type="ECO:0000313" key="13">
    <source>
        <dbReference type="Proteomes" id="UP000070284"/>
    </source>
</evidence>
<dbReference type="EC" id="1.3.-.-" evidence="10"/>
<comment type="catalytic activity">
    <reaction evidence="10">
        <text>(S)-dihydroorotate + A = orotate + AH2</text>
        <dbReference type="Rhea" id="RHEA:18073"/>
        <dbReference type="ChEBI" id="CHEBI:13193"/>
        <dbReference type="ChEBI" id="CHEBI:17499"/>
        <dbReference type="ChEBI" id="CHEBI:30839"/>
        <dbReference type="ChEBI" id="CHEBI:30864"/>
    </reaction>
</comment>
<dbReference type="PANTHER" id="PTHR48109:SF1">
    <property type="entry name" value="DIHYDROOROTATE DEHYDROGENASE (FUMARATE)"/>
    <property type="match status" value="1"/>
</dbReference>
<dbReference type="InterPro" id="IPR050074">
    <property type="entry name" value="DHO_dehydrogenase"/>
</dbReference>
<dbReference type="PATRIC" id="fig|1698264.3.peg.1748"/>
<evidence type="ECO:0000259" key="11">
    <source>
        <dbReference type="Pfam" id="PF01180"/>
    </source>
</evidence>
<dbReference type="CDD" id="cd04740">
    <property type="entry name" value="DHOD_1B_like"/>
    <property type="match status" value="1"/>
</dbReference>